<sequence length="137" mass="16148">TIHSWSILWCAMKICTLYGRRIYFFLVIYSPMVFKSEELFHLYKMVQQRPQCLTLKIHNLHILETQKFAQELMGVDPRLITDESGKVERKTSLRHSEVFITNRKCHTLALSEKGVLTLIKRERKDGGICTFLISFVR</sequence>
<feature type="non-terminal residue" evidence="1">
    <location>
        <position position="1"/>
    </location>
</feature>
<name>A0AAV5W4Y9_9BILA</name>
<organism evidence="1 2">
    <name type="scientific">Pristionchus fissidentatus</name>
    <dbReference type="NCBI Taxonomy" id="1538716"/>
    <lineage>
        <taxon>Eukaryota</taxon>
        <taxon>Metazoa</taxon>
        <taxon>Ecdysozoa</taxon>
        <taxon>Nematoda</taxon>
        <taxon>Chromadorea</taxon>
        <taxon>Rhabditida</taxon>
        <taxon>Rhabditina</taxon>
        <taxon>Diplogasteromorpha</taxon>
        <taxon>Diplogasteroidea</taxon>
        <taxon>Neodiplogasteridae</taxon>
        <taxon>Pristionchus</taxon>
    </lineage>
</organism>
<reference evidence="1" key="1">
    <citation type="submission" date="2023-10" db="EMBL/GenBank/DDBJ databases">
        <title>Genome assembly of Pristionchus species.</title>
        <authorList>
            <person name="Yoshida K."/>
            <person name="Sommer R.J."/>
        </authorList>
    </citation>
    <scope>NUCLEOTIDE SEQUENCE</scope>
    <source>
        <strain evidence="1">RS5133</strain>
    </source>
</reference>
<keyword evidence="2" id="KW-1185">Reference proteome</keyword>
<comment type="caution">
    <text evidence="1">The sequence shown here is derived from an EMBL/GenBank/DDBJ whole genome shotgun (WGS) entry which is preliminary data.</text>
</comment>
<dbReference type="EMBL" id="BTSY01000004">
    <property type="protein sequence ID" value="GMT25750.1"/>
    <property type="molecule type" value="Genomic_DNA"/>
</dbReference>
<accession>A0AAV5W4Y9</accession>
<dbReference type="Proteomes" id="UP001432322">
    <property type="component" value="Unassembled WGS sequence"/>
</dbReference>
<evidence type="ECO:0000313" key="1">
    <source>
        <dbReference type="EMBL" id="GMT25750.1"/>
    </source>
</evidence>
<evidence type="ECO:0000313" key="2">
    <source>
        <dbReference type="Proteomes" id="UP001432322"/>
    </source>
</evidence>
<protein>
    <submittedName>
        <fullName evidence="1">Uncharacterized protein</fullName>
    </submittedName>
</protein>
<gene>
    <name evidence="1" type="ORF">PFISCL1PPCAC_17047</name>
</gene>
<dbReference type="AlphaFoldDB" id="A0AAV5W4Y9"/>
<feature type="non-terminal residue" evidence="1">
    <location>
        <position position="137"/>
    </location>
</feature>
<proteinExistence type="predicted"/>